<dbReference type="InterPro" id="IPR003961">
    <property type="entry name" value="FN3_dom"/>
</dbReference>
<evidence type="ECO:0000259" key="10">
    <source>
        <dbReference type="PROSITE" id="PS50853"/>
    </source>
</evidence>
<dbReference type="PROSITE" id="PS50853">
    <property type="entry name" value="FN3"/>
    <property type="match status" value="2"/>
</dbReference>
<reference evidence="12" key="1">
    <citation type="submission" date="2017-06" db="EMBL/GenBank/DDBJ databases">
        <authorList>
            <person name="Varghese N."/>
            <person name="Submissions S."/>
        </authorList>
    </citation>
    <scope>NUCLEOTIDE SEQUENCE [LARGE SCALE GENOMIC DNA]</scope>
    <source>
        <strain evidence="12">DSM 46839</strain>
    </source>
</reference>
<dbReference type="PANTHER" id="PTHR43806:SF11">
    <property type="entry name" value="CEREVISIN-RELATED"/>
    <property type="match status" value="1"/>
</dbReference>
<dbReference type="InterPro" id="IPR036852">
    <property type="entry name" value="Peptidase_S8/S53_dom_sf"/>
</dbReference>
<dbReference type="InterPro" id="IPR015500">
    <property type="entry name" value="Peptidase_S8_subtilisin-rel"/>
</dbReference>
<dbReference type="SMART" id="SM00060">
    <property type="entry name" value="FN3"/>
    <property type="match status" value="2"/>
</dbReference>
<dbReference type="GO" id="GO:0000272">
    <property type="term" value="P:polysaccharide catabolic process"/>
    <property type="evidence" value="ECO:0007669"/>
    <property type="project" value="UniProtKB-KW"/>
</dbReference>
<dbReference type="InterPro" id="IPR013783">
    <property type="entry name" value="Ig-like_fold"/>
</dbReference>
<evidence type="ECO:0000256" key="7">
    <source>
        <dbReference type="PROSITE-ProRule" id="PRU01240"/>
    </source>
</evidence>
<keyword evidence="2 7" id="KW-0645">Protease</keyword>
<dbReference type="InterPro" id="IPR050131">
    <property type="entry name" value="Peptidase_S8_subtilisin-like"/>
</dbReference>
<protein>
    <submittedName>
        <fullName evidence="11">Serine protease, subtilisin family</fullName>
    </submittedName>
</protein>
<dbReference type="PROSITE" id="PS00137">
    <property type="entry name" value="SUBTILASE_HIS"/>
    <property type="match status" value="1"/>
</dbReference>
<dbReference type="PANTHER" id="PTHR43806">
    <property type="entry name" value="PEPTIDASE S8"/>
    <property type="match status" value="1"/>
</dbReference>
<evidence type="ECO:0000256" key="4">
    <source>
        <dbReference type="ARBA" id="ARBA00022825"/>
    </source>
</evidence>
<dbReference type="Pfam" id="PF00082">
    <property type="entry name" value="Peptidase_S8"/>
    <property type="match status" value="1"/>
</dbReference>
<dbReference type="InterPro" id="IPR023828">
    <property type="entry name" value="Peptidase_S8_Ser-AS"/>
</dbReference>
<dbReference type="Pfam" id="PF00041">
    <property type="entry name" value="fn3"/>
    <property type="match status" value="2"/>
</dbReference>
<dbReference type="Gene3D" id="3.40.50.200">
    <property type="entry name" value="Peptidase S8/S53 domain"/>
    <property type="match status" value="1"/>
</dbReference>
<dbReference type="Gene3D" id="2.60.40.10">
    <property type="entry name" value="Immunoglobulins"/>
    <property type="match status" value="2"/>
</dbReference>
<dbReference type="SUPFAM" id="SSF52743">
    <property type="entry name" value="Subtilisin-like"/>
    <property type="match status" value="1"/>
</dbReference>
<feature type="region of interest" description="Disordered" evidence="9">
    <location>
        <begin position="1"/>
        <end position="23"/>
    </location>
</feature>
<evidence type="ECO:0000256" key="5">
    <source>
        <dbReference type="ARBA" id="ARBA00023295"/>
    </source>
</evidence>
<proteinExistence type="inferred from homology"/>
<dbReference type="GO" id="GO:0006508">
    <property type="term" value="P:proteolysis"/>
    <property type="evidence" value="ECO:0007669"/>
    <property type="project" value="UniProtKB-KW"/>
</dbReference>
<dbReference type="PROSITE" id="PS00136">
    <property type="entry name" value="SUBTILASE_ASP"/>
    <property type="match status" value="1"/>
</dbReference>
<dbReference type="InterPro" id="IPR022398">
    <property type="entry name" value="Peptidase_S8_His-AS"/>
</dbReference>
<dbReference type="Proteomes" id="UP000198373">
    <property type="component" value="Unassembled WGS sequence"/>
</dbReference>
<feature type="active site" description="Charge relay system" evidence="7">
    <location>
        <position position="357"/>
    </location>
</feature>
<evidence type="ECO:0000256" key="1">
    <source>
        <dbReference type="ARBA" id="ARBA00011073"/>
    </source>
</evidence>
<dbReference type="PROSITE" id="PS00138">
    <property type="entry name" value="SUBTILASE_SER"/>
    <property type="match status" value="1"/>
</dbReference>
<accession>A0A239IHW3</accession>
<name>A0A239IHW3_9ACTN</name>
<evidence type="ECO:0000256" key="9">
    <source>
        <dbReference type="SAM" id="MobiDB-lite"/>
    </source>
</evidence>
<evidence type="ECO:0000256" key="3">
    <source>
        <dbReference type="ARBA" id="ARBA00022801"/>
    </source>
</evidence>
<comment type="similarity">
    <text evidence="1 7 8">Belongs to the peptidase S8 family.</text>
</comment>
<sequence>MARGRPGSLVRGMEVGGPRAEDHRVSTRARSLVVGTALVLTVVSPVAPALAETPAGAGVDVPAVLDAELSASEEQALSTLTTGTGVPLEAFVVTPDGPEIVTLDADSRTDAAAAAELLEDQPAVESAAVSVVVRALGGAHRQYGNEMVRSEAARAGVDGPLSGVVVAVLDTGVAPHPELAGVLVPGRNFTTSPGGELDTTDRQGHGTHVAGTVAADAASDVEGVAHGVRVMPVKVLGDDGSGSSSAVNSGIIWAAENGADVINMSLGGPGGAGLFASAVDYARSRGVTVVAAAGNDNTSTPSYPAAEPGVISVAAVDAQQARASFSNSGSTVDLAAPGVGILSTHLDGSLASLNGTSMASPHVAGVAALVEAAAPGLTPDQVERALVASTTDLGTAGRDDWFGHGLVDAVRAVQAGNSLESTGTVASAPGAPAIWKPFAGVGSVVVRWAAPTVTGGAPVTGYTVRAHRGSTLVKTVTAGGSATRVTVTGLTNGTGYRFTVTAVNVAGAGRPSALSATATPRTVPGAPAIWRPFAGDGSVVVRWAAPTVTGGAPVTGYTVRAYRGSTLVKTVTARGSATRVTVTGLRNGTGYWFKVAAVNEAGAGPRSKGSATVTPRR</sequence>
<keyword evidence="12" id="KW-1185">Reference proteome</keyword>
<dbReference type="EMBL" id="FZOO01000011">
    <property type="protein sequence ID" value="SNS93336.1"/>
    <property type="molecule type" value="Genomic_DNA"/>
</dbReference>
<dbReference type="PRINTS" id="PR00014">
    <property type="entry name" value="FNTYPEIII"/>
</dbReference>
<organism evidence="11 12">
    <name type="scientific">Geodermatophilus pulveris</name>
    <dbReference type="NCBI Taxonomy" id="1564159"/>
    <lineage>
        <taxon>Bacteria</taxon>
        <taxon>Bacillati</taxon>
        <taxon>Actinomycetota</taxon>
        <taxon>Actinomycetes</taxon>
        <taxon>Geodermatophilales</taxon>
        <taxon>Geodermatophilaceae</taxon>
        <taxon>Geodermatophilus</taxon>
    </lineage>
</organism>
<dbReference type="CDD" id="cd00063">
    <property type="entry name" value="FN3"/>
    <property type="match status" value="2"/>
</dbReference>
<evidence type="ECO:0000313" key="11">
    <source>
        <dbReference type="EMBL" id="SNS93336.1"/>
    </source>
</evidence>
<keyword evidence="5" id="KW-0326">Glycosidase</keyword>
<evidence type="ECO:0000256" key="2">
    <source>
        <dbReference type="ARBA" id="ARBA00022670"/>
    </source>
</evidence>
<evidence type="ECO:0000313" key="12">
    <source>
        <dbReference type="Proteomes" id="UP000198373"/>
    </source>
</evidence>
<keyword evidence="3 7" id="KW-0378">Hydrolase</keyword>
<evidence type="ECO:0000256" key="8">
    <source>
        <dbReference type="RuleBase" id="RU003355"/>
    </source>
</evidence>
<dbReference type="InterPro" id="IPR023827">
    <property type="entry name" value="Peptidase_S8_Asp-AS"/>
</dbReference>
<dbReference type="AlphaFoldDB" id="A0A239IHW3"/>
<keyword evidence="6" id="KW-0119">Carbohydrate metabolism</keyword>
<dbReference type="InterPro" id="IPR000209">
    <property type="entry name" value="Peptidase_S8/S53_dom"/>
</dbReference>
<dbReference type="SUPFAM" id="SSF49265">
    <property type="entry name" value="Fibronectin type III"/>
    <property type="match status" value="1"/>
</dbReference>
<dbReference type="InterPro" id="IPR036116">
    <property type="entry name" value="FN3_sf"/>
</dbReference>
<gene>
    <name evidence="11" type="ORF">SAMN06893096_11110</name>
</gene>
<keyword evidence="6" id="KW-0624">Polysaccharide degradation</keyword>
<dbReference type="PRINTS" id="PR00723">
    <property type="entry name" value="SUBTILISIN"/>
</dbReference>
<evidence type="ECO:0000256" key="6">
    <source>
        <dbReference type="ARBA" id="ARBA00023326"/>
    </source>
</evidence>
<feature type="domain" description="Fibronectin type-III" evidence="10">
    <location>
        <begin position="526"/>
        <end position="617"/>
    </location>
</feature>
<feature type="domain" description="Fibronectin type-III" evidence="10">
    <location>
        <begin position="428"/>
        <end position="525"/>
    </location>
</feature>
<feature type="active site" description="Charge relay system" evidence="7">
    <location>
        <position position="205"/>
    </location>
</feature>
<dbReference type="PROSITE" id="PS51892">
    <property type="entry name" value="SUBTILASE"/>
    <property type="match status" value="1"/>
</dbReference>
<dbReference type="GO" id="GO:0004252">
    <property type="term" value="F:serine-type endopeptidase activity"/>
    <property type="evidence" value="ECO:0007669"/>
    <property type="project" value="UniProtKB-UniRule"/>
</dbReference>
<keyword evidence="4 7" id="KW-0720">Serine protease</keyword>
<feature type="active site" description="Charge relay system" evidence="7">
    <location>
        <position position="170"/>
    </location>
</feature>
<dbReference type="GO" id="GO:0016798">
    <property type="term" value="F:hydrolase activity, acting on glycosyl bonds"/>
    <property type="evidence" value="ECO:0007669"/>
    <property type="project" value="UniProtKB-KW"/>
</dbReference>